<dbReference type="PANTHER" id="PTHR43666:SF1">
    <property type="entry name" value="CONSERVED PROTEIN"/>
    <property type="match status" value="1"/>
</dbReference>
<proteinExistence type="inferred from homology"/>
<dbReference type="InterPro" id="IPR002510">
    <property type="entry name" value="Metalloprtase-TldD/E_N"/>
</dbReference>
<sequence length="446" mass="49301">MLKKEKLLDFASTIVKMSDADMTTVSIVGNKESLTRFSNNEITQNVDSTKYSFTIRTVYDGKVGIVSGTSLDTKNIKKFLEKAKEISKNQTHKKEILPLPSKTDYTFTKSFDKKTETLSPDQRAKYVKDAVKICAKEKMNGAGIFSNGANSFVIVNSNGLEAHFENSNVTFSITAQAKNSSGWAEQNELSVKNIDVIKNTKIAVEKAKKSKNPKDVKPGKYTVILEPAAVADLISFLSYTTFNGLMIAEGRSFLSGKIGQKVVSEMVTLYDDPYFEGVGGIPFDFEGFPRKRLTLFEDGVFKEVPTDRKVAKMLKLDNNGHSLGADDEYGPLPLNLYLKEGSSNLEEMIKTTKSGILVTQFHYVNMLNPMTTTITGMTRNGIFLVKDGKIKDGLKNMRFTQSIMESLSNVLMVGDRCIVQSGGFGGGFAVPALKIKDFTFTSKTEF</sequence>
<dbReference type="EMBL" id="LGGX01000005">
    <property type="protein sequence ID" value="KUK87375.1"/>
    <property type="molecule type" value="Genomic_DNA"/>
</dbReference>
<gene>
    <name evidence="5" type="ORF">XE03_0773</name>
</gene>
<comment type="caution">
    <text evidence="5">The sequence shown here is derived from an EMBL/GenBank/DDBJ whole genome shotgun (WGS) entry which is preliminary data.</text>
</comment>
<dbReference type="InterPro" id="IPR036059">
    <property type="entry name" value="TldD/PmbA_sf"/>
</dbReference>
<evidence type="ECO:0000313" key="6">
    <source>
        <dbReference type="Proteomes" id="UP000053467"/>
    </source>
</evidence>
<protein>
    <submittedName>
        <fullName evidence="5">TldD protein</fullName>
    </submittedName>
</protein>
<evidence type="ECO:0000256" key="1">
    <source>
        <dbReference type="ARBA" id="ARBA00005836"/>
    </source>
</evidence>
<feature type="domain" description="Metalloprotease TldD/E C-terminal" evidence="3">
    <location>
        <begin position="218"/>
        <end position="441"/>
    </location>
</feature>
<name>A0A101I3T6_UNCT6</name>
<feature type="domain" description="Metalloprotease TldD/E N-terminal" evidence="2">
    <location>
        <begin position="25"/>
        <end position="86"/>
    </location>
</feature>
<dbReference type="PANTHER" id="PTHR43666">
    <property type="entry name" value="TLDD PROTEIN"/>
    <property type="match status" value="1"/>
</dbReference>
<evidence type="ECO:0000313" key="5">
    <source>
        <dbReference type="EMBL" id="KUK87375.1"/>
    </source>
</evidence>
<dbReference type="GO" id="GO:0006508">
    <property type="term" value="P:proteolysis"/>
    <property type="evidence" value="ECO:0007669"/>
    <property type="project" value="InterPro"/>
</dbReference>
<comment type="similarity">
    <text evidence="1">Belongs to the peptidase U62 family.</text>
</comment>
<dbReference type="AlphaFoldDB" id="A0A101I3T6"/>
<evidence type="ECO:0000259" key="4">
    <source>
        <dbReference type="Pfam" id="PF19290"/>
    </source>
</evidence>
<dbReference type="GO" id="GO:0008237">
    <property type="term" value="F:metallopeptidase activity"/>
    <property type="evidence" value="ECO:0007669"/>
    <property type="project" value="InterPro"/>
</dbReference>
<dbReference type="PATRIC" id="fig|1635277.3.peg.1865"/>
<evidence type="ECO:0000259" key="2">
    <source>
        <dbReference type="Pfam" id="PF01523"/>
    </source>
</evidence>
<dbReference type="InterPro" id="IPR045570">
    <property type="entry name" value="Metalloprtase-TldD/E_cen_dom"/>
</dbReference>
<dbReference type="Proteomes" id="UP000053467">
    <property type="component" value="Unassembled WGS sequence"/>
</dbReference>
<evidence type="ECO:0000259" key="3">
    <source>
        <dbReference type="Pfam" id="PF19289"/>
    </source>
</evidence>
<accession>A0A101I3T6</accession>
<dbReference type="Pfam" id="PF19289">
    <property type="entry name" value="PmbA_TldD_3rd"/>
    <property type="match status" value="1"/>
</dbReference>
<dbReference type="InterPro" id="IPR035068">
    <property type="entry name" value="TldD/PmbA_N"/>
</dbReference>
<dbReference type="Pfam" id="PF19290">
    <property type="entry name" value="PmbA_TldD_2nd"/>
    <property type="match status" value="1"/>
</dbReference>
<dbReference type="SUPFAM" id="SSF111283">
    <property type="entry name" value="Putative modulator of DNA gyrase, PmbA/TldD"/>
    <property type="match status" value="1"/>
</dbReference>
<reference evidence="6" key="1">
    <citation type="journal article" date="2015" name="MBio">
        <title>Genome-Resolved Metagenomic Analysis Reveals Roles for Candidate Phyla and Other Microbial Community Members in Biogeochemical Transformations in Oil Reservoirs.</title>
        <authorList>
            <person name="Hu P."/>
            <person name="Tom L."/>
            <person name="Singh A."/>
            <person name="Thomas B.C."/>
            <person name="Baker B.J."/>
            <person name="Piceno Y.M."/>
            <person name="Andersen G.L."/>
            <person name="Banfield J.F."/>
        </authorList>
    </citation>
    <scope>NUCLEOTIDE SEQUENCE [LARGE SCALE GENOMIC DNA]</scope>
</reference>
<dbReference type="InterPro" id="IPR045569">
    <property type="entry name" value="Metalloprtase-TldD/E_C"/>
</dbReference>
<feature type="domain" description="Metalloprotease TldD/E central" evidence="4">
    <location>
        <begin position="116"/>
        <end position="208"/>
    </location>
</feature>
<dbReference type="Pfam" id="PF01523">
    <property type="entry name" value="PmbA_TldD_1st"/>
    <property type="match status" value="1"/>
</dbReference>
<organism evidence="5 6">
    <name type="scientific">candidate division TA06 bacterium 34_109</name>
    <dbReference type="NCBI Taxonomy" id="1635277"/>
    <lineage>
        <taxon>Bacteria</taxon>
        <taxon>Bacteria division TA06</taxon>
    </lineage>
</organism>
<dbReference type="Gene3D" id="3.30.2290.10">
    <property type="entry name" value="PmbA/TldD superfamily"/>
    <property type="match status" value="1"/>
</dbReference>